<evidence type="ECO:0000256" key="1">
    <source>
        <dbReference type="SAM" id="Phobius"/>
    </source>
</evidence>
<feature type="transmembrane region" description="Helical" evidence="1">
    <location>
        <begin position="82"/>
        <end position="103"/>
    </location>
</feature>
<gene>
    <name evidence="2" type="ORF">AVDCRST_MAG21-1650</name>
</gene>
<accession>A0A6J4N5S9</accession>
<keyword evidence="1" id="KW-0472">Membrane</keyword>
<organism evidence="2">
    <name type="scientific">uncultured Nocardioidaceae bacterium</name>
    <dbReference type="NCBI Taxonomy" id="253824"/>
    <lineage>
        <taxon>Bacteria</taxon>
        <taxon>Bacillati</taxon>
        <taxon>Actinomycetota</taxon>
        <taxon>Actinomycetes</taxon>
        <taxon>Propionibacteriales</taxon>
        <taxon>Nocardioidaceae</taxon>
        <taxon>environmental samples</taxon>
    </lineage>
</organism>
<sequence>MKSAYRILAYLVAAGVVVQAADIAFAWFTAFSDMDSGTVVDENYRNTGHTLHGIMGMMVIPVLALVLLVVSFFAKVPDGVKWAASVFGVVVLQVALAFLAFGVTPALGALHGLNAMLLLGVSVMAGHRVGRHTVAHTPSTETHAGQTV</sequence>
<evidence type="ECO:0000313" key="2">
    <source>
        <dbReference type="EMBL" id="CAA9378798.1"/>
    </source>
</evidence>
<keyword evidence="1" id="KW-0812">Transmembrane</keyword>
<reference evidence="2" key="1">
    <citation type="submission" date="2020-02" db="EMBL/GenBank/DDBJ databases">
        <authorList>
            <person name="Meier V. D."/>
        </authorList>
    </citation>
    <scope>NUCLEOTIDE SEQUENCE</scope>
    <source>
        <strain evidence="2">AVDCRST_MAG21</strain>
    </source>
</reference>
<feature type="transmembrane region" description="Helical" evidence="1">
    <location>
        <begin position="50"/>
        <end position="70"/>
    </location>
</feature>
<dbReference type="EMBL" id="CADCUL010000137">
    <property type="protein sequence ID" value="CAA9378798.1"/>
    <property type="molecule type" value="Genomic_DNA"/>
</dbReference>
<name>A0A6J4N5S9_9ACTN</name>
<proteinExistence type="predicted"/>
<keyword evidence="1" id="KW-1133">Transmembrane helix</keyword>
<dbReference type="AlphaFoldDB" id="A0A6J4N5S9"/>
<protein>
    <submittedName>
        <fullName evidence="2">Uncharacterized protein</fullName>
    </submittedName>
</protein>